<dbReference type="InterPro" id="IPR016171">
    <property type="entry name" value="Vanillyl_alc_oxidase_C-sub2"/>
</dbReference>
<dbReference type="PANTHER" id="PTHR42934">
    <property type="entry name" value="GLYCOLATE OXIDASE SUBUNIT GLCD"/>
    <property type="match status" value="1"/>
</dbReference>
<dbReference type="RefSeq" id="WP_116422093.1">
    <property type="nucleotide sequence ID" value="NZ_NMUE01000072.1"/>
</dbReference>
<dbReference type="GO" id="GO:0071949">
    <property type="term" value="F:FAD binding"/>
    <property type="evidence" value="ECO:0007669"/>
    <property type="project" value="InterPro"/>
</dbReference>
<proteinExistence type="predicted"/>
<dbReference type="Gene3D" id="1.10.45.10">
    <property type="entry name" value="Vanillyl-alcohol Oxidase, Chain A, domain 4"/>
    <property type="match status" value="1"/>
</dbReference>
<comment type="caution">
    <text evidence="6">The sequence shown here is derived from an EMBL/GenBank/DDBJ whole genome shotgun (WGS) entry which is preliminary data.</text>
</comment>
<dbReference type="Pfam" id="PF01565">
    <property type="entry name" value="FAD_binding_4"/>
    <property type="match status" value="1"/>
</dbReference>
<dbReference type="InterPro" id="IPR051914">
    <property type="entry name" value="FAD-linked_OxidoTrans_Type4"/>
</dbReference>
<dbReference type="InterPro" id="IPR016164">
    <property type="entry name" value="FAD-linked_Oxase-like_C"/>
</dbReference>
<keyword evidence="2" id="KW-0285">Flavoprotein</keyword>
<dbReference type="InterPro" id="IPR016167">
    <property type="entry name" value="FAD-bd_PCMH_sub1"/>
</dbReference>
<dbReference type="InterPro" id="IPR016169">
    <property type="entry name" value="FAD-bd_PCMH_sub2"/>
</dbReference>
<evidence type="ECO:0000256" key="2">
    <source>
        <dbReference type="ARBA" id="ARBA00022630"/>
    </source>
</evidence>
<name>A0A371QUE7_9CREN</name>
<dbReference type="SUPFAM" id="SSF56176">
    <property type="entry name" value="FAD-binding/transporter-associated domain-like"/>
    <property type="match status" value="1"/>
</dbReference>
<dbReference type="Proteomes" id="UP000256877">
    <property type="component" value="Unassembled WGS sequence"/>
</dbReference>
<sequence length="475" mass="50546">MTSSLSPHRALQQFIKKAKELLGESAVLYDEVDLLVYEQDGTLAVKGKAYAVVFPRSVDEMAKAVELAYNYGIPIVGRGSGTSLSGGATPIKGGVIVSTARMNKILEVDLDNEVAAVQAGVINDWVNSYLARMGYQYPIDLGYQYAADPGSQRVSTIGGNIAHNSGGVKCFKYGVTVNQLRGLTVVLPNGEVRRIGGKEFEQAGYDLIGLLTGSEGTLALVAEAVVRVVPTYETTVTIMAKFNDLAAAGRAVSAVIASGAMPVAMELMDKLAVEAVESGPYAAGLPRDAEAILLIQVEGSPQGARDEAAKVAEVLRKNGAVGVEIVEDPARAAKIWAARKQAFGAMGFVGPNYVVEDGTIPRKKLAEALMIARAAGAKRGLRVANVFHAGDGNLHPLILYDERKPGEREKAIEAGEEILEACVELGGTITGEHGVGYMKKKLLPKMYRKEEIELMKAIKTVFDPKGLMNPGKIFP</sequence>
<dbReference type="InterPro" id="IPR016166">
    <property type="entry name" value="FAD-bd_PCMH"/>
</dbReference>
<reference evidence="8 9" key="1">
    <citation type="submission" date="2017-07" db="EMBL/GenBank/DDBJ databases">
        <title>Draft genome sequence of aerobic hyperthermophilic archaea, Pyrobaculum aerophilum YKB31 and YKB32.</title>
        <authorList>
            <person name="Mochizuki T."/>
            <person name="Berliner A.J."/>
            <person name="Yoshida-Takashima Y."/>
            <person name="Takaki Y."/>
            <person name="Nunoura T."/>
            <person name="Takai K."/>
        </authorList>
    </citation>
    <scope>NUCLEOTIDE SEQUENCE [LARGE SCALE GENOMIC DNA]</scope>
    <source>
        <strain evidence="6 9">YKB31</strain>
        <strain evidence="7 8">YKB32</strain>
    </source>
</reference>
<evidence type="ECO:0000256" key="4">
    <source>
        <dbReference type="ARBA" id="ARBA00023002"/>
    </source>
</evidence>
<dbReference type="Proteomes" id="UP000257123">
    <property type="component" value="Unassembled WGS sequence"/>
</dbReference>
<evidence type="ECO:0000313" key="6">
    <source>
        <dbReference type="EMBL" id="RFA93052.1"/>
    </source>
</evidence>
<dbReference type="Gene3D" id="3.30.70.2190">
    <property type="match status" value="1"/>
</dbReference>
<keyword evidence="3" id="KW-0274">FAD</keyword>
<evidence type="ECO:0000313" key="8">
    <source>
        <dbReference type="Proteomes" id="UP000256877"/>
    </source>
</evidence>
<evidence type="ECO:0000313" key="9">
    <source>
        <dbReference type="Proteomes" id="UP000257123"/>
    </source>
</evidence>
<dbReference type="Gene3D" id="3.30.70.2740">
    <property type="match status" value="1"/>
</dbReference>
<accession>A0A371QUE7</accession>
<dbReference type="Pfam" id="PF02913">
    <property type="entry name" value="FAD-oxidase_C"/>
    <property type="match status" value="1"/>
</dbReference>
<dbReference type="GO" id="GO:0016491">
    <property type="term" value="F:oxidoreductase activity"/>
    <property type="evidence" value="ECO:0007669"/>
    <property type="project" value="UniProtKB-KW"/>
</dbReference>
<dbReference type="InterPro" id="IPR004113">
    <property type="entry name" value="FAD-bd_oxidored_4_C"/>
</dbReference>
<dbReference type="FunFam" id="1.10.45.10:FF:000001">
    <property type="entry name" value="D-lactate dehydrogenase mitochondrial"/>
    <property type="match status" value="1"/>
</dbReference>
<dbReference type="EMBL" id="NMUE01000072">
    <property type="protein sequence ID" value="RFA93052.1"/>
    <property type="molecule type" value="Genomic_DNA"/>
</dbReference>
<comment type="cofactor">
    <cofactor evidence="1">
        <name>FAD</name>
        <dbReference type="ChEBI" id="CHEBI:57692"/>
    </cofactor>
</comment>
<dbReference type="PROSITE" id="PS51387">
    <property type="entry name" value="FAD_PCMH"/>
    <property type="match status" value="1"/>
</dbReference>
<evidence type="ECO:0000313" key="7">
    <source>
        <dbReference type="EMBL" id="RFA98968.1"/>
    </source>
</evidence>
<evidence type="ECO:0000256" key="3">
    <source>
        <dbReference type="ARBA" id="ARBA00022827"/>
    </source>
</evidence>
<dbReference type="Gene3D" id="3.30.43.10">
    <property type="entry name" value="Uridine Diphospho-n-acetylenolpyruvylglucosamine Reductase, domain 2"/>
    <property type="match status" value="1"/>
</dbReference>
<dbReference type="InterPro" id="IPR036318">
    <property type="entry name" value="FAD-bd_PCMH-like_sf"/>
</dbReference>
<evidence type="ECO:0000256" key="1">
    <source>
        <dbReference type="ARBA" id="ARBA00001974"/>
    </source>
</evidence>
<dbReference type="EMBL" id="NMUF01000013">
    <property type="protein sequence ID" value="RFA98968.1"/>
    <property type="molecule type" value="Genomic_DNA"/>
</dbReference>
<dbReference type="AlphaFoldDB" id="A0A371QUE7"/>
<gene>
    <name evidence="6" type="ORF">CGL51_13595</name>
    <name evidence="7" type="ORF">CGL52_06115</name>
</gene>
<dbReference type="OrthoDB" id="26910at2157"/>
<dbReference type="InterPro" id="IPR006094">
    <property type="entry name" value="Oxid_FAD_bind_N"/>
</dbReference>
<dbReference type="Gene3D" id="3.30.465.10">
    <property type="match status" value="1"/>
</dbReference>
<dbReference type="PANTHER" id="PTHR42934:SF1">
    <property type="entry name" value="GLYCOLATE OXIDASE SUBUNIT GLCD"/>
    <property type="match status" value="1"/>
</dbReference>
<keyword evidence="4" id="KW-0560">Oxidoreductase</keyword>
<feature type="domain" description="FAD-binding PCMH-type" evidence="5">
    <location>
        <begin position="45"/>
        <end position="231"/>
    </location>
</feature>
<organism evidence="6 9">
    <name type="scientific">Pyrobaculum aerophilum</name>
    <dbReference type="NCBI Taxonomy" id="13773"/>
    <lineage>
        <taxon>Archaea</taxon>
        <taxon>Thermoproteota</taxon>
        <taxon>Thermoprotei</taxon>
        <taxon>Thermoproteales</taxon>
        <taxon>Thermoproteaceae</taxon>
        <taxon>Pyrobaculum</taxon>
    </lineage>
</organism>
<protein>
    <submittedName>
        <fullName evidence="6">FAD-binding oxidoreductase</fullName>
    </submittedName>
</protein>
<dbReference type="SUPFAM" id="SSF55103">
    <property type="entry name" value="FAD-linked oxidases, C-terminal domain"/>
    <property type="match status" value="1"/>
</dbReference>
<evidence type="ECO:0000259" key="5">
    <source>
        <dbReference type="PROSITE" id="PS51387"/>
    </source>
</evidence>